<dbReference type="InterPro" id="IPR005119">
    <property type="entry name" value="LysR_subst-bd"/>
</dbReference>
<evidence type="ECO:0000313" key="7">
    <source>
        <dbReference type="Proteomes" id="UP000284002"/>
    </source>
</evidence>
<dbReference type="Pfam" id="PF00126">
    <property type="entry name" value="HTH_1"/>
    <property type="match status" value="1"/>
</dbReference>
<comment type="similarity">
    <text evidence="1">Belongs to the LysR transcriptional regulatory family.</text>
</comment>
<feature type="domain" description="HTH lysR-type" evidence="5">
    <location>
        <begin position="1"/>
        <end position="56"/>
    </location>
</feature>
<dbReference type="InterPro" id="IPR058163">
    <property type="entry name" value="LysR-type_TF_proteobact-type"/>
</dbReference>
<dbReference type="Gene3D" id="3.40.190.290">
    <property type="match status" value="1"/>
</dbReference>
<organism evidence="6 7">
    <name type="scientific">Pseudomonas frederiksbergensis</name>
    <dbReference type="NCBI Taxonomy" id="104087"/>
    <lineage>
        <taxon>Bacteria</taxon>
        <taxon>Pseudomonadati</taxon>
        <taxon>Pseudomonadota</taxon>
        <taxon>Gammaproteobacteria</taxon>
        <taxon>Pseudomonadales</taxon>
        <taxon>Pseudomonadaceae</taxon>
        <taxon>Pseudomonas</taxon>
    </lineage>
</organism>
<dbReference type="SUPFAM" id="SSF46785">
    <property type="entry name" value="Winged helix' DNA-binding domain"/>
    <property type="match status" value="1"/>
</dbReference>
<dbReference type="AlphaFoldDB" id="A0A423HUG4"/>
<proteinExistence type="inferred from homology"/>
<accession>A0A423HUG4</accession>
<dbReference type="SUPFAM" id="SSF53850">
    <property type="entry name" value="Periplasmic binding protein-like II"/>
    <property type="match status" value="1"/>
</dbReference>
<sequence length="294" mass="32782">MDSLRFFFAFVHEGSLAAAARSLGVEHATVVRRIAALEASLNMKLVDRRGRVYQLTEDGVRVGEYAAQMESASLALRRFADGEESRIEGEVILSAPPAYLGTLVARRLGVLRERYPRLQLRLVGAKSAASLARKETDIAITFSRPEEQSVVAKSLGSLRFYPHASKDYIHQREPEQFEFIGYDRSMDDSIQQQWLLDRLGGRPLSVTSNDLRIQALAAVGNAGIVFLPDFLGIEYGLARVTVDVDHTPLELPIWLAFHEDLRSSLKIRAVLDFLMEGLNAGAGAVNFFTSRLWF</sequence>
<keyword evidence="4" id="KW-0804">Transcription</keyword>
<dbReference type="Gene3D" id="1.10.10.10">
    <property type="entry name" value="Winged helix-like DNA-binding domain superfamily/Winged helix DNA-binding domain"/>
    <property type="match status" value="1"/>
</dbReference>
<evidence type="ECO:0000259" key="5">
    <source>
        <dbReference type="PROSITE" id="PS50931"/>
    </source>
</evidence>
<evidence type="ECO:0000313" key="6">
    <source>
        <dbReference type="EMBL" id="RON16812.1"/>
    </source>
</evidence>
<dbReference type="PANTHER" id="PTHR30537">
    <property type="entry name" value="HTH-TYPE TRANSCRIPTIONAL REGULATOR"/>
    <property type="match status" value="1"/>
</dbReference>
<evidence type="ECO:0000256" key="3">
    <source>
        <dbReference type="ARBA" id="ARBA00023125"/>
    </source>
</evidence>
<dbReference type="PROSITE" id="PS50931">
    <property type="entry name" value="HTH_LYSR"/>
    <property type="match status" value="1"/>
</dbReference>
<dbReference type="GO" id="GO:0003700">
    <property type="term" value="F:DNA-binding transcription factor activity"/>
    <property type="evidence" value="ECO:0007669"/>
    <property type="project" value="InterPro"/>
</dbReference>
<keyword evidence="3" id="KW-0238">DNA-binding</keyword>
<keyword evidence="2" id="KW-0805">Transcription regulation</keyword>
<evidence type="ECO:0000256" key="4">
    <source>
        <dbReference type="ARBA" id="ARBA00023163"/>
    </source>
</evidence>
<gene>
    <name evidence="6" type="ORF">BK662_09890</name>
</gene>
<name>A0A423HUG4_9PSED</name>
<dbReference type="GO" id="GO:0006351">
    <property type="term" value="P:DNA-templated transcription"/>
    <property type="evidence" value="ECO:0007669"/>
    <property type="project" value="TreeGrafter"/>
</dbReference>
<dbReference type="PANTHER" id="PTHR30537:SF3">
    <property type="entry name" value="TRANSCRIPTIONAL REGULATORY PROTEIN"/>
    <property type="match status" value="1"/>
</dbReference>
<protein>
    <submittedName>
        <fullName evidence="6">LysR family transcriptional regulator</fullName>
    </submittedName>
</protein>
<dbReference type="InterPro" id="IPR000847">
    <property type="entry name" value="LysR_HTH_N"/>
</dbReference>
<evidence type="ECO:0000256" key="1">
    <source>
        <dbReference type="ARBA" id="ARBA00009437"/>
    </source>
</evidence>
<comment type="caution">
    <text evidence="6">The sequence shown here is derived from an EMBL/GenBank/DDBJ whole genome shotgun (WGS) entry which is preliminary data.</text>
</comment>
<dbReference type="InterPro" id="IPR036388">
    <property type="entry name" value="WH-like_DNA-bd_sf"/>
</dbReference>
<dbReference type="InterPro" id="IPR036390">
    <property type="entry name" value="WH_DNA-bd_sf"/>
</dbReference>
<dbReference type="Pfam" id="PF03466">
    <property type="entry name" value="LysR_substrate"/>
    <property type="match status" value="1"/>
</dbReference>
<dbReference type="EMBL" id="MOBM01000012">
    <property type="protein sequence ID" value="RON16812.1"/>
    <property type="molecule type" value="Genomic_DNA"/>
</dbReference>
<dbReference type="GO" id="GO:0043565">
    <property type="term" value="F:sequence-specific DNA binding"/>
    <property type="evidence" value="ECO:0007669"/>
    <property type="project" value="TreeGrafter"/>
</dbReference>
<dbReference type="Proteomes" id="UP000284002">
    <property type="component" value="Unassembled WGS sequence"/>
</dbReference>
<evidence type="ECO:0000256" key="2">
    <source>
        <dbReference type="ARBA" id="ARBA00023015"/>
    </source>
</evidence>
<reference evidence="6 7" key="1">
    <citation type="submission" date="2016-10" db="EMBL/GenBank/DDBJ databases">
        <title>Comparative genome analysis of multiple Pseudomonas spp. focuses on biocontrol and plant growth promoting traits.</title>
        <authorList>
            <person name="Tao X.-Y."/>
            <person name="Taylor C.G."/>
        </authorList>
    </citation>
    <scope>NUCLEOTIDE SEQUENCE [LARGE SCALE GENOMIC DNA]</scope>
    <source>
        <strain evidence="6 7">36C6</strain>
    </source>
</reference>